<name>A0AA39XS55_9PEZI</name>
<evidence type="ECO:0000256" key="1">
    <source>
        <dbReference type="SAM" id="MobiDB-lite"/>
    </source>
</evidence>
<organism evidence="2 3">
    <name type="scientific">Cercophora newfieldiana</name>
    <dbReference type="NCBI Taxonomy" id="92897"/>
    <lineage>
        <taxon>Eukaryota</taxon>
        <taxon>Fungi</taxon>
        <taxon>Dikarya</taxon>
        <taxon>Ascomycota</taxon>
        <taxon>Pezizomycotina</taxon>
        <taxon>Sordariomycetes</taxon>
        <taxon>Sordariomycetidae</taxon>
        <taxon>Sordariales</taxon>
        <taxon>Lasiosphaeriaceae</taxon>
        <taxon>Cercophora</taxon>
    </lineage>
</organism>
<evidence type="ECO:0000313" key="2">
    <source>
        <dbReference type="EMBL" id="KAK0639241.1"/>
    </source>
</evidence>
<reference evidence="2" key="1">
    <citation type="submission" date="2023-06" db="EMBL/GenBank/DDBJ databases">
        <title>Genome-scale phylogeny and comparative genomics of the fungal order Sordariales.</title>
        <authorList>
            <consortium name="Lawrence Berkeley National Laboratory"/>
            <person name="Hensen N."/>
            <person name="Bonometti L."/>
            <person name="Westerberg I."/>
            <person name="Brannstrom I.O."/>
            <person name="Guillou S."/>
            <person name="Cros-Aarteil S."/>
            <person name="Calhoun S."/>
            <person name="Haridas S."/>
            <person name="Kuo A."/>
            <person name="Mondo S."/>
            <person name="Pangilinan J."/>
            <person name="Riley R."/>
            <person name="Labutti K."/>
            <person name="Andreopoulos B."/>
            <person name="Lipzen A."/>
            <person name="Chen C."/>
            <person name="Yanf M."/>
            <person name="Daum C."/>
            <person name="Ng V."/>
            <person name="Clum A."/>
            <person name="Steindorff A."/>
            <person name="Ohm R."/>
            <person name="Martin F."/>
            <person name="Silar P."/>
            <person name="Natvig D."/>
            <person name="Lalanne C."/>
            <person name="Gautier V."/>
            <person name="Ament-Velasquez S.L."/>
            <person name="Kruys A."/>
            <person name="Hutchinson M.I."/>
            <person name="Powell A.J."/>
            <person name="Barry K."/>
            <person name="Miller A.N."/>
            <person name="Grigoriev I.V."/>
            <person name="Debuchy R."/>
            <person name="Gladieux P."/>
            <person name="Thoren M.H."/>
            <person name="Johannesson H."/>
        </authorList>
    </citation>
    <scope>NUCLEOTIDE SEQUENCE</scope>
    <source>
        <strain evidence="2">SMH2532-1</strain>
    </source>
</reference>
<gene>
    <name evidence="2" type="ORF">B0T16DRAFT_422714</name>
</gene>
<keyword evidence="3" id="KW-1185">Reference proteome</keyword>
<comment type="caution">
    <text evidence="2">The sequence shown here is derived from an EMBL/GenBank/DDBJ whole genome shotgun (WGS) entry which is preliminary data.</text>
</comment>
<sequence>MLRNKVFDETNAGSAGDDNQGRLTRSRDATPHRTAVGQSLRLIGIEHHGPSLDGQLPFPNTTPGIRWSSPTQLLIRPSLVYRWESGRDPEFSSGYGRMWKLSLPEVLIYRWQALVSQSPK</sequence>
<dbReference type="Proteomes" id="UP001174936">
    <property type="component" value="Unassembled WGS sequence"/>
</dbReference>
<accession>A0AA39XS55</accession>
<feature type="region of interest" description="Disordered" evidence="1">
    <location>
        <begin position="1"/>
        <end position="32"/>
    </location>
</feature>
<proteinExistence type="predicted"/>
<dbReference type="EMBL" id="JAULSV010000007">
    <property type="protein sequence ID" value="KAK0639241.1"/>
    <property type="molecule type" value="Genomic_DNA"/>
</dbReference>
<dbReference type="AlphaFoldDB" id="A0AA39XS55"/>
<protein>
    <submittedName>
        <fullName evidence="2">Uncharacterized protein</fullName>
    </submittedName>
</protein>
<evidence type="ECO:0000313" key="3">
    <source>
        <dbReference type="Proteomes" id="UP001174936"/>
    </source>
</evidence>